<organism evidence="3 4">
    <name type="scientific">Berkelbacteria bacterium GW2011_GWB1_38_5</name>
    <dbReference type="NCBI Taxonomy" id="1618336"/>
    <lineage>
        <taxon>Bacteria</taxon>
        <taxon>Candidatus Berkelbacteria</taxon>
    </lineage>
</organism>
<comment type="catalytic activity">
    <reaction evidence="1">
        <text>RNA(n) + a ribonucleoside 5'-triphosphate = RNA(n+1) + diphosphate</text>
        <dbReference type="Rhea" id="RHEA:21248"/>
        <dbReference type="Rhea" id="RHEA-COMP:14527"/>
        <dbReference type="Rhea" id="RHEA-COMP:17342"/>
        <dbReference type="ChEBI" id="CHEBI:33019"/>
        <dbReference type="ChEBI" id="CHEBI:61557"/>
        <dbReference type="ChEBI" id="CHEBI:140395"/>
        <dbReference type="EC" id="2.7.7.6"/>
    </reaction>
</comment>
<protein>
    <submittedName>
        <fullName evidence="3">DNA-directed RNA polymerase subunit beta</fullName>
    </submittedName>
</protein>
<dbReference type="PATRIC" id="fig|1618336.3.peg.405"/>
<keyword evidence="3" id="KW-0240">DNA-directed RNA polymerase</keyword>
<evidence type="ECO:0000313" key="3">
    <source>
        <dbReference type="EMBL" id="KKQ73755.1"/>
    </source>
</evidence>
<dbReference type="GO" id="GO:0006351">
    <property type="term" value="P:DNA-templated transcription"/>
    <property type="evidence" value="ECO:0007669"/>
    <property type="project" value="InterPro"/>
</dbReference>
<accession>A0A0G0KE38</accession>
<reference evidence="3 4" key="1">
    <citation type="journal article" date="2015" name="Nature">
        <title>rRNA introns, odd ribosomes, and small enigmatic genomes across a large radiation of phyla.</title>
        <authorList>
            <person name="Brown C.T."/>
            <person name="Hug L.A."/>
            <person name="Thomas B.C."/>
            <person name="Sharon I."/>
            <person name="Castelle C.J."/>
            <person name="Singh A."/>
            <person name="Wilkins M.J."/>
            <person name="Williams K.H."/>
            <person name="Banfield J.F."/>
        </authorList>
    </citation>
    <scope>NUCLEOTIDE SEQUENCE [LARGE SCALE GENOMIC DNA]</scope>
</reference>
<name>A0A0G0KE38_9BACT</name>
<dbReference type="InterPro" id="IPR019462">
    <property type="entry name" value="DNA-dir_RNA_pol_bsu_external_1"/>
</dbReference>
<evidence type="ECO:0000256" key="1">
    <source>
        <dbReference type="ARBA" id="ARBA00048552"/>
    </source>
</evidence>
<dbReference type="Proteomes" id="UP000034498">
    <property type="component" value="Unassembled WGS sequence"/>
</dbReference>
<dbReference type="Gene3D" id="2.30.150.10">
    <property type="entry name" value="DNA-directed RNA polymerase, beta subunit, external 1 domain"/>
    <property type="match status" value="1"/>
</dbReference>
<sequence>MATYAKVNEYGFLETPYLVVEQKDKKTRVTSKVVYLDADEEEKAIIVPVSAKIDKDNYLVESKTIVRKYGEPQLERISKAPAAQVMSI</sequence>
<evidence type="ECO:0000259" key="2">
    <source>
        <dbReference type="Pfam" id="PF10385"/>
    </source>
</evidence>
<dbReference type="GO" id="GO:0003899">
    <property type="term" value="F:DNA-directed RNA polymerase activity"/>
    <property type="evidence" value="ECO:0007669"/>
    <property type="project" value="UniProtKB-EC"/>
</dbReference>
<feature type="domain" description="DNA-directed RNA polymerase beta subunit external 1" evidence="2">
    <location>
        <begin position="25"/>
        <end position="74"/>
    </location>
</feature>
<evidence type="ECO:0000313" key="4">
    <source>
        <dbReference type="Proteomes" id="UP000034498"/>
    </source>
</evidence>
<proteinExistence type="predicted"/>
<dbReference type="SUPFAM" id="SSF64484">
    <property type="entry name" value="beta and beta-prime subunits of DNA dependent RNA-polymerase"/>
    <property type="match status" value="1"/>
</dbReference>
<dbReference type="STRING" id="1618336.US94_C0026G0002"/>
<dbReference type="EMBL" id="LBUX01000026">
    <property type="protein sequence ID" value="KKQ73755.1"/>
    <property type="molecule type" value="Genomic_DNA"/>
</dbReference>
<keyword evidence="3" id="KW-0804">Transcription</keyword>
<dbReference type="InterPro" id="IPR042107">
    <property type="entry name" value="DNA-dir_RNA_pol_bsu_ext_1_sf"/>
</dbReference>
<dbReference type="AlphaFoldDB" id="A0A0G0KE38"/>
<dbReference type="Pfam" id="PF10385">
    <property type="entry name" value="RNA_pol_Rpb2_45"/>
    <property type="match status" value="1"/>
</dbReference>
<comment type="caution">
    <text evidence="3">The sequence shown here is derived from an EMBL/GenBank/DDBJ whole genome shotgun (WGS) entry which is preliminary data.</text>
</comment>
<dbReference type="Gene3D" id="3.90.1100.10">
    <property type="match status" value="1"/>
</dbReference>
<dbReference type="GO" id="GO:0000428">
    <property type="term" value="C:DNA-directed RNA polymerase complex"/>
    <property type="evidence" value="ECO:0007669"/>
    <property type="project" value="UniProtKB-KW"/>
</dbReference>
<gene>
    <name evidence="3" type="ORF">US94_C0026G0002</name>
</gene>